<evidence type="ECO:0000313" key="2">
    <source>
        <dbReference type="Proteomes" id="UP000198415"/>
    </source>
</evidence>
<dbReference type="InterPro" id="IPR025447">
    <property type="entry name" value="DUF4192"/>
</dbReference>
<accession>A0A238XJX2</accession>
<gene>
    <name evidence="1" type="ORF">SAMN06264365_103500</name>
</gene>
<protein>
    <recommendedName>
        <fullName evidence="3">DUF4192 domain-containing protein</fullName>
    </recommendedName>
</protein>
<organism evidence="1 2">
    <name type="scientific">Actinoplanes regularis</name>
    <dbReference type="NCBI Taxonomy" id="52697"/>
    <lineage>
        <taxon>Bacteria</taxon>
        <taxon>Bacillati</taxon>
        <taxon>Actinomycetota</taxon>
        <taxon>Actinomycetes</taxon>
        <taxon>Micromonosporales</taxon>
        <taxon>Micromonosporaceae</taxon>
        <taxon>Actinoplanes</taxon>
    </lineage>
</organism>
<dbReference type="Proteomes" id="UP000198415">
    <property type="component" value="Unassembled WGS sequence"/>
</dbReference>
<evidence type="ECO:0000313" key="1">
    <source>
        <dbReference type="EMBL" id="SNR58881.1"/>
    </source>
</evidence>
<name>A0A238XJX2_9ACTN</name>
<dbReference type="EMBL" id="FZNR01000003">
    <property type="protein sequence ID" value="SNR58881.1"/>
    <property type="molecule type" value="Genomic_DNA"/>
</dbReference>
<dbReference type="Pfam" id="PF13830">
    <property type="entry name" value="DUF4192"/>
    <property type="match status" value="1"/>
</dbReference>
<sequence>MLDEPAEPGLRSRPELLGEVPYLLGYHPADSVVAVFLTDESIILLTGRMDLSTPAAVLVEQWSQVARRYGAASVMLIGYGHRTQSSRVSAIADAVAAQVSVTDVLLVADGEYVCLRCPCREADGVPFDPAATASAARATLAGRVALPSRQELLALTEPDLLEQVSVGAALAQLPVETDDGPAVVRYLMELAADGQRLQVDEVARLVRLLHERPVRDVAWRATGKQMWQRDLWLDVTRRAPAGHVAAPASLAAWCAWQRGEETLAVAALDRALADDKTYLLARLIWHAILHGLPAHQLLKDLPDMQDTSANGEQP</sequence>
<reference evidence="1 2" key="1">
    <citation type="submission" date="2017-06" db="EMBL/GenBank/DDBJ databases">
        <authorList>
            <person name="Kim H.J."/>
            <person name="Triplett B.A."/>
        </authorList>
    </citation>
    <scope>NUCLEOTIDE SEQUENCE [LARGE SCALE GENOMIC DNA]</scope>
    <source>
        <strain evidence="1 2">DSM 43151</strain>
    </source>
</reference>
<keyword evidence="2" id="KW-1185">Reference proteome</keyword>
<proteinExistence type="predicted"/>
<evidence type="ECO:0008006" key="3">
    <source>
        <dbReference type="Google" id="ProtNLM"/>
    </source>
</evidence>
<dbReference type="AlphaFoldDB" id="A0A238XJX2"/>